<proteinExistence type="predicted"/>
<dbReference type="InterPro" id="IPR016187">
    <property type="entry name" value="CTDL_fold"/>
</dbReference>
<dbReference type="EMBL" id="JAWDGP010004927">
    <property type="protein sequence ID" value="KAK3761114.1"/>
    <property type="molecule type" value="Genomic_DNA"/>
</dbReference>
<dbReference type="Proteomes" id="UP001283361">
    <property type="component" value="Unassembled WGS sequence"/>
</dbReference>
<name>A0AAE1D883_9GAST</name>
<evidence type="ECO:0000313" key="1">
    <source>
        <dbReference type="EMBL" id="KAK3761114.1"/>
    </source>
</evidence>
<protein>
    <submittedName>
        <fullName evidence="1">Uncharacterized protein</fullName>
    </submittedName>
</protein>
<comment type="caution">
    <text evidence="1">The sequence shown here is derived from an EMBL/GenBank/DDBJ whole genome shotgun (WGS) entry which is preliminary data.</text>
</comment>
<dbReference type="AlphaFoldDB" id="A0AAE1D883"/>
<organism evidence="1 2">
    <name type="scientific">Elysia crispata</name>
    <name type="common">lettuce slug</name>
    <dbReference type="NCBI Taxonomy" id="231223"/>
    <lineage>
        <taxon>Eukaryota</taxon>
        <taxon>Metazoa</taxon>
        <taxon>Spiralia</taxon>
        <taxon>Lophotrochozoa</taxon>
        <taxon>Mollusca</taxon>
        <taxon>Gastropoda</taxon>
        <taxon>Heterobranchia</taxon>
        <taxon>Euthyneura</taxon>
        <taxon>Panpulmonata</taxon>
        <taxon>Sacoglossa</taxon>
        <taxon>Placobranchoidea</taxon>
        <taxon>Plakobranchidae</taxon>
        <taxon>Elysia</taxon>
    </lineage>
</organism>
<dbReference type="SUPFAM" id="SSF56436">
    <property type="entry name" value="C-type lectin-like"/>
    <property type="match status" value="1"/>
</dbReference>
<dbReference type="Gene3D" id="3.10.100.10">
    <property type="entry name" value="Mannose-Binding Protein A, subunit A"/>
    <property type="match status" value="1"/>
</dbReference>
<accession>A0AAE1D883</accession>
<reference evidence="1" key="1">
    <citation type="journal article" date="2023" name="G3 (Bethesda)">
        <title>A reference genome for the long-term kleptoplast-retaining sea slug Elysia crispata morphotype clarki.</title>
        <authorList>
            <person name="Eastman K.E."/>
            <person name="Pendleton A.L."/>
            <person name="Shaikh M.A."/>
            <person name="Suttiyut T."/>
            <person name="Ogas R."/>
            <person name="Tomko P."/>
            <person name="Gavelis G."/>
            <person name="Widhalm J.R."/>
            <person name="Wisecaver J.H."/>
        </authorList>
    </citation>
    <scope>NUCLEOTIDE SEQUENCE</scope>
    <source>
        <strain evidence="1">ECLA1</strain>
    </source>
</reference>
<keyword evidence="2" id="KW-1185">Reference proteome</keyword>
<dbReference type="InterPro" id="IPR016186">
    <property type="entry name" value="C-type_lectin-like/link_sf"/>
</dbReference>
<evidence type="ECO:0000313" key="2">
    <source>
        <dbReference type="Proteomes" id="UP001283361"/>
    </source>
</evidence>
<sequence>MEKVLLYDDEKVYYVQKLCYDEKVCNVQKLCYDEKVCNVPDCTMMTRCGTFKSCTMMTRPYGTRDEMDQLAVVDIWSRSPKLSQIKHSPRDLRVLSTPPSLVDEPDPFTRRPVSILPCLPLTEVDLTCLECPVIERILSVNRWRHSTYTECPLSAGYLVELDDDEVKLLVLQSLRPFNLQEANTACPLSAGYLPQLDEDEEKLLVLQSLQPFNLQEANTACPLSAGYLPQLDDDEVKLLVLQSLRPFNLQEANTACPLSAGYLPQLDDDEVKLLVLQSLRPFNLQEANTACPLSAGYLPQLDDDEVKLLVLQSLRAVGGSDHFPLGGTDKDSEGHFVYFNSELPVPQLTWKKGEPNNASGGKENCMDIY</sequence>
<gene>
    <name evidence="1" type="ORF">RRG08_022518</name>
</gene>